<protein>
    <submittedName>
        <fullName evidence="2">Uncharacterized protein</fullName>
    </submittedName>
</protein>
<sequence>MPRVANSSSWFQAKNKEPNAMKKRPNINKTFSIGTNNSHVNRKTPWTRTLVLTLLLAVPILLGTPNAAAADDGAEPALLVNGDTEKLKLEIVPGSEDDFEVQLATDPGDGTTVVLDVTSKKIEQVTVDQTQLTFTGGPDGDWDKSHPVKVTTDETHHQKVDIKVTVNEDASNSDAYRGLHKKGEIKVEVKVGEAPESTD</sequence>
<dbReference type="EMBL" id="UINC01142009">
    <property type="protein sequence ID" value="SVD30082.1"/>
    <property type="molecule type" value="Genomic_DNA"/>
</dbReference>
<feature type="region of interest" description="Disordered" evidence="1">
    <location>
        <begin position="1"/>
        <end position="36"/>
    </location>
</feature>
<feature type="compositionally biased region" description="Polar residues" evidence="1">
    <location>
        <begin position="27"/>
        <end position="36"/>
    </location>
</feature>
<evidence type="ECO:0000256" key="1">
    <source>
        <dbReference type="SAM" id="MobiDB-lite"/>
    </source>
</evidence>
<name>A0A382U7S6_9ZZZZ</name>
<feature type="compositionally biased region" description="Polar residues" evidence="1">
    <location>
        <begin position="1"/>
        <end position="12"/>
    </location>
</feature>
<feature type="non-terminal residue" evidence="2">
    <location>
        <position position="199"/>
    </location>
</feature>
<feature type="region of interest" description="Disordered" evidence="1">
    <location>
        <begin position="136"/>
        <end position="156"/>
    </location>
</feature>
<proteinExistence type="predicted"/>
<reference evidence="2" key="1">
    <citation type="submission" date="2018-05" db="EMBL/GenBank/DDBJ databases">
        <authorList>
            <person name="Lanie J.A."/>
            <person name="Ng W.-L."/>
            <person name="Kazmierczak K.M."/>
            <person name="Andrzejewski T.M."/>
            <person name="Davidsen T.M."/>
            <person name="Wayne K.J."/>
            <person name="Tettelin H."/>
            <person name="Glass J.I."/>
            <person name="Rusch D."/>
            <person name="Podicherti R."/>
            <person name="Tsui H.-C.T."/>
            <person name="Winkler M.E."/>
        </authorList>
    </citation>
    <scope>NUCLEOTIDE SEQUENCE</scope>
</reference>
<evidence type="ECO:0000313" key="2">
    <source>
        <dbReference type="EMBL" id="SVD30082.1"/>
    </source>
</evidence>
<organism evidence="2">
    <name type="scientific">marine metagenome</name>
    <dbReference type="NCBI Taxonomy" id="408172"/>
    <lineage>
        <taxon>unclassified sequences</taxon>
        <taxon>metagenomes</taxon>
        <taxon>ecological metagenomes</taxon>
    </lineage>
</organism>
<accession>A0A382U7S6</accession>
<gene>
    <name evidence="2" type="ORF">METZ01_LOCUS382936</name>
</gene>
<dbReference type="AlphaFoldDB" id="A0A382U7S6"/>
<feature type="compositionally biased region" description="Basic and acidic residues" evidence="1">
    <location>
        <begin position="141"/>
        <end position="156"/>
    </location>
</feature>